<dbReference type="InterPro" id="IPR035965">
    <property type="entry name" value="PAS-like_dom_sf"/>
</dbReference>
<dbReference type="SUPFAM" id="SSF47384">
    <property type="entry name" value="Homodimeric domain of signal transducing histidine kinase"/>
    <property type="match status" value="1"/>
</dbReference>
<dbReference type="Gene3D" id="1.10.287.130">
    <property type="match status" value="1"/>
</dbReference>
<protein>
    <recommendedName>
        <fullName evidence="2">histidine kinase</fullName>
        <ecNumber evidence="2">2.7.13.3</ecNumber>
    </recommendedName>
</protein>
<evidence type="ECO:0000259" key="10">
    <source>
        <dbReference type="PROSITE" id="PS50112"/>
    </source>
</evidence>
<keyword evidence="7" id="KW-0067">ATP-binding</keyword>
<dbReference type="SUPFAM" id="SSF55874">
    <property type="entry name" value="ATPase domain of HSP90 chaperone/DNA topoisomerase II/histidine kinase"/>
    <property type="match status" value="1"/>
</dbReference>
<dbReference type="AlphaFoldDB" id="A0A4P8L6Y0"/>
<dbReference type="Gene3D" id="3.30.565.10">
    <property type="entry name" value="Histidine kinase-like ATPase, C-terminal domain"/>
    <property type="match status" value="1"/>
</dbReference>
<dbReference type="Gene3D" id="3.40.50.720">
    <property type="entry name" value="NAD(P)-binding Rossmann-like Domain"/>
    <property type="match status" value="1"/>
</dbReference>
<dbReference type="RefSeq" id="WP_137424682.1">
    <property type="nucleotide sequence ID" value="NZ_CP040098.1"/>
</dbReference>
<dbReference type="Pfam" id="PF08448">
    <property type="entry name" value="PAS_4"/>
    <property type="match status" value="1"/>
</dbReference>
<evidence type="ECO:0000256" key="3">
    <source>
        <dbReference type="ARBA" id="ARBA00022553"/>
    </source>
</evidence>
<evidence type="ECO:0000259" key="9">
    <source>
        <dbReference type="PROSITE" id="PS50109"/>
    </source>
</evidence>
<keyword evidence="3" id="KW-0597">Phosphoprotein</keyword>
<keyword evidence="12" id="KW-1185">Reference proteome</keyword>
<dbReference type="InterPro" id="IPR005467">
    <property type="entry name" value="His_kinase_dom"/>
</dbReference>
<dbReference type="InterPro" id="IPR036291">
    <property type="entry name" value="NAD(P)-bd_dom_sf"/>
</dbReference>
<evidence type="ECO:0000256" key="7">
    <source>
        <dbReference type="ARBA" id="ARBA00022840"/>
    </source>
</evidence>
<dbReference type="PROSITE" id="PS50112">
    <property type="entry name" value="PAS"/>
    <property type="match status" value="1"/>
</dbReference>
<dbReference type="PANTHER" id="PTHR43065:SF10">
    <property type="entry name" value="PEROXIDE STRESS-ACTIVATED HISTIDINE KINASE MAK3"/>
    <property type="match status" value="1"/>
</dbReference>
<dbReference type="Pfam" id="PF00512">
    <property type="entry name" value="HisKA"/>
    <property type="match status" value="1"/>
</dbReference>
<gene>
    <name evidence="11" type="ORF">FDQ92_10090</name>
</gene>
<dbReference type="InterPro" id="IPR003594">
    <property type="entry name" value="HATPase_dom"/>
</dbReference>
<dbReference type="CDD" id="cd00082">
    <property type="entry name" value="HisKA"/>
    <property type="match status" value="1"/>
</dbReference>
<dbReference type="GO" id="GO:0005524">
    <property type="term" value="F:ATP binding"/>
    <property type="evidence" value="ECO:0007669"/>
    <property type="project" value="UniProtKB-KW"/>
</dbReference>
<proteinExistence type="predicted"/>
<evidence type="ECO:0000313" key="12">
    <source>
        <dbReference type="Proteomes" id="UP000298602"/>
    </source>
</evidence>
<dbReference type="SUPFAM" id="SSF55785">
    <property type="entry name" value="PYP-like sensor domain (PAS domain)"/>
    <property type="match status" value="1"/>
</dbReference>
<dbReference type="OrthoDB" id="1931120at2"/>
<keyword evidence="5" id="KW-0547">Nucleotide-binding</keyword>
<evidence type="ECO:0000313" key="11">
    <source>
        <dbReference type="EMBL" id="QCQ22482.1"/>
    </source>
</evidence>
<dbReference type="SMART" id="SM00388">
    <property type="entry name" value="HisKA"/>
    <property type="match status" value="1"/>
</dbReference>
<evidence type="ECO:0000256" key="2">
    <source>
        <dbReference type="ARBA" id="ARBA00012438"/>
    </source>
</evidence>
<dbReference type="InterPro" id="IPR013656">
    <property type="entry name" value="PAS_4"/>
</dbReference>
<evidence type="ECO:0000256" key="5">
    <source>
        <dbReference type="ARBA" id="ARBA00022741"/>
    </source>
</evidence>
<feature type="domain" description="Histidine kinase" evidence="9">
    <location>
        <begin position="289"/>
        <end position="509"/>
    </location>
</feature>
<dbReference type="Proteomes" id="UP000298602">
    <property type="component" value="Chromosome"/>
</dbReference>
<dbReference type="Pfam" id="PF02518">
    <property type="entry name" value="HATPase_c"/>
    <property type="match status" value="1"/>
</dbReference>
<dbReference type="InterPro" id="IPR004358">
    <property type="entry name" value="Sig_transdc_His_kin-like_C"/>
</dbReference>
<dbReference type="InterPro" id="IPR036097">
    <property type="entry name" value="HisK_dim/P_sf"/>
</dbReference>
<reference evidence="11 12" key="1">
    <citation type="submission" date="2019-05" db="EMBL/GenBank/DDBJ databases">
        <title>The Complete Genome Sequence of the n-alkane-degrading Desulfoglaeba alkanexedens ALDC reveals multiple alkylsuccinate synthase gene clusters.</title>
        <authorList>
            <person name="Callaghan A.V."/>
            <person name="Davidova I.A."/>
            <person name="Duncan K.E."/>
            <person name="Morris B."/>
            <person name="McInerney M.J."/>
        </authorList>
    </citation>
    <scope>NUCLEOTIDE SEQUENCE [LARGE SCALE GENOMIC DNA]</scope>
    <source>
        <strain evidence="11 12">ALDC</strain>
    </source>
</reference>
<feature type="domain" description="PAS" evidence="10">
    <location>
        <begin position="135"/>
        <end position="180"/>
    </location>
</feature>
<dbReference type="InterPro" id="IPR036890">
    <property type="entry name" value="HATPase_C_sf"/>
</dbReference>
<keyword evidence="4" id="KW-0808">Transferase</keyword>
<dbReference type="InterPro" id="IPR003661">
    <property type="entry name" value="HisK_dim/P_dom"/>
</dbReference>
<evidence type="ECO:0000256" key="4">
    <source>
        <dbReference type="ARBA" id="ARBA00022679"/>
    </source>
</evidence>
<dbReference type="InterPro" id="IPR000014">
    <property type="entry name" value="PAS"/>
</dbReference>
<evidence type="ECO:0000256" key="8">
    <source>
        <dbReference type="ARBA" id="ARBA00023012"/>
    </source>
</evidence>
<dbReference type="KEGG" id="dax:FDQ92_10090"/>
<dbReference type="EC" id="2.7.13.3" evidence="2"/>
<dbReference type="SMART" id="SM00387">
    <property type="entry name" value="HATPase_c"/>
    <property type="match status" value="1"/>
</dbReference>
<dbReference type="Gene3D" id="3.30.450.20">
    <property type="entry name" value="PAS domain"/>
    <property type="match status" value="1"/>
</dbReference>
<evidence type="ECO:0000256" key="1">
    <source>
        <dbReference type="ARBA" id="ARBA00000085"/>
    </source>
</evidence>
<keyword evidence="8" id="KW-0902">Two-component regulatory system</keyword>
<dbReference type="GO" id="GO:0000155">
    <property type="term" value="F:phosphorelay sensor kinase activity"/>
    <property type="evidence" value="ECO:0007669"/>
    <property type="project" value="InterPro"/>
</dbReference>
<comment type="catalytic activity">
    <reaction evidence="1">
        <text>ATP + protein L-histidine = ADP + protein N-phospho-L-histidine.</text>
        <dbReference type="EC" id="2.7.13.3"/>
    </reaction>
</comment>
<evidence type="ECO:0000256" key="6">
    <source>
        <dbReference type="ARBA" id="ARBA00022777"/>
    </source>
</evidence>
<dbReference type="PANTHER" id="PTHR43065">
    <property type="entry name" value="SENSOR HISTIDINE KINASE"/>
    <property type="match status" value="1"/>
</dbReference>
<accession>A0A4P8L6Y0</accession>
<dbReference type="PRINTS" id="PR00344">
    <property type="entry name" value="BCTRLSENSOR"/>
</dbReference>
<organism evidence="11 12">
    <name type="scientific">Desulfoglaeba alkanexedens ALDC</name>
    <dbReference type="NCBI Taxonomy" id="980445"/>
    <lineage>
        <taxon>Bacteria</taxon>
        <taxon>Pseudomonadati</taxon>
        <taxon>Thermodesulfobacteriota</taxon>
        <taxon>Syntrophobacteria</taxon>
        <taxon>Syntrophobacterales</taxon>
        <taxon>Syntrophobacteraceae</taxon>
        <taxon>Desulfoglaeba</taxon>
    </lineage>
</organism>
<dbReference type="CDD" id="cd00130">
    <property type="entry name" value="PAS"/>
    <property type="match status" value="1"/>
</dbReference>
<dbReference type="PROSITE" id="PS50109">
    <property type="entry name" value="HIS_KIN"/>
    <property type="match status" value="1"/>
</dbReference>
<dbReference type="EMBL" id="CP040098">
    <property type="protein sequence ID" value="QCQ22482.1"/>
    <property type="molecule type" value="Genomic_DNA"/>
</dbReference>
<keyword evidence="6" id="KW-0418">Kinase</keyword>
<name>A0A4P8L6Y0_9BACT</name>
<sequence>MAEEKTLVTTEKPLKIAIIGGGNRCRRILNLLEEGQLTHLRGEVVAVADINPDAPGYRLAKEKGIFTTQDYTDFFDLPELDLVIELTGNPQLLQDLLQRKPRELRVIDLPMSRICEDLLCMEATLQDREREISFARNALQKIFSVVRDPIMVIRPDRTIVDANDALLQSVGLDRAQVIGRKCHEVSHRSPEVCGGPEHACPLREAILKKESAHALHEHHGSETETHYYDVMAYPLTGDAGDVELVVEIWRDISSTLQQQVEEKTRKIKEDLARLVNEDKMIALGKLVASAVHEINNPIAAIHTFSKVMLRMVKRAEGGMGREELKEMEGFLELVANESKRCGDIVTNLLSFSRHRPIVRRPVQVNDVMERIVLLLKHKMELQKIALETDFQPGVPSVSGDLNQIQQTIMNLVFNAMEAMPSGGRLTLRTRFDSEKHRVTIEVRDTGHGIPEELKSRIFEPFFSTKSHDKGVGLGLAVVYGIIKEHHGEIDVESKEGEGTCFRVSFPVSHD</sequence>
<dbReference type="SUPFAM" id="SSF51735">
    <property type="entry name" value="NAD(P)-binding Rossmann-fold domains"/>
    <property type="match status" value="1"/>
</dbReference>
<reference evidence="11 12" key="2">
    <citation type="submission" date="2019-05" db="EMBL/GenBank/DDBJ databases">
        <authorList>
            <person name="Suflita J.M."/>
            <person name="Marks C.R."/>
        </authorList>
    </citation>
    <scope>NUCLEOTIDE SEQUENCE [LARGE SCALE GENOMIC DNA]</scope>
    <source>
        <strain evidence="11 12">ALDC</strain>
    </source>
</reference>